<dbReference type="PROSITE" id="PS01315">
    <property type="entry name" value="CDS"/>
    <property type="match status" value="1"/>
</dbReference>
<evidence type="ECO:0000256" key="4">
    <source>
        <dbReference type="ARBA" id="ARBA00005189"/>
    </source>
</evidence>
<dbReference type="PANTHER" id="PTHR46382">
    <property type="entry name" value="PHOSPHATIDATE CYTIDYLYLTRANSFERASE"/>
    <property type="match status" value="1"/>
</dbReference>
<evidence type="ECO:0000313" key="21">
    <source>
        <dbReference type="Proteomes" id="UP000029628"/>
    </source>
</evidence>
<accession>A0A096CSA6</accession>
<feature type="transmembrane region" description="Helical" evidence="19">
    <location>
        <begin position="145"/>
        <end position="164"/>
    </location>
</feature>
<evidence type="ECO:0000256" key="17">
    <source>
        <dbReference type="ARBA" id="ARBA00023264"/>
    </source>
</evidence>
<keyword evidence="12 18" id="KW-0548">Nucleotidyltransferase</keyword>
<feature type="transmembrane region" description="Helical" evidence="19">
    <location>
        <begin position="6"/>
        <end position="39"/>
    </location>
</feature>
<gene>
    <name evidence="20" type="ORF">HMPREF0872_01080</name>
</gene>
<sequence>MLKTRVITALIGFIVAIFAITTGGNIYDGLIILLALIGWREFITMMANNKIHPPVLGGYILAIIILASIAMHAFSIAITVTLMSIFLGGLLYILKPKFYTISDIAHALWGLLYITIGFGALLVLRQNEIYSFFNIPVVSTNMGELVLWLLLFCTWASDTFAYFSGRAWGNHKIVPLISPNKTLEGFVGGFIGSIITGTILGLIFNFPIHIGFSIGILAGIFAPLGDLMESKLKRDCHVKDSGVLLPGHGGVLDRFDSLLFTAPLTVIYLFFV</sequence>
<evidence type="ECO:0000256" key="6">
    <source>
        <dbReference type="ARBA" id="ARBA00012487"/>
    </source>
</evidence>
<keyword evidence="9" id="KW-0444">Lipid biosynthesis</keyword>
<name>A0A096CSA6_9FIRM</name>
<evidence type="ECO:0000256" key="2">
    <source>
        <dbReference type="ARBA" id="ARBA00004651"/>
    </source>
</evidence>
<dbReference type="EMBL" id="JRNT01000005">
    <property type="protein sequence ID" value="KGF48214.1"/>
    <property type="molecule type" value="Genomic_DNA"/>
</dbReference>
<evidence type="ECO:0000256" key="9">
    <source>
        <dbReference type="ARBA" id="ARBA00022516"/>
    </source>
</evidence>
<dbReference type="Proteomes" id="UP000029628">
    <property type="component" value="Unassembled WGS sequence"/>
</dbReference>
<comment type="catalytic activity">
    <reaction evidence="1 18">
        <text>a 1,2-diacyl-sn-glycero-3-phosphate + CTP + H(+) = a CDP-1,2-diacyl-sn-glycerol + diphosphate</text>
        <dbReference type="Rhea" id="RHEA:16229"/>
        <dbReference type="ChEBI" id="CHEBI:15378"/>
        <dbReference type="ChEBI" id="CHEBI:33019"/>
        <dbReference type="ChEBI" id="CHEBI:37563"/>
        <dbReference type="ChEBI" id="CHEBI:58332"/>
        <dbReference type="ChEBI" id="CHEBI:58608"/>
        <dbReference type="EC" id="2.7.7.41"/>
    </reaction>
</comment>
<evidence type="ECO:0000313" key="20">
    <source>
        <dbReference type="EMBL" id="KGF48214.1"/>
    </source>
</evidence>
<dbReference type="eggNOG" id="COG4589">
    <property type="taxonomic scope" value="Bacteria"/>
</dbReference>
<evidence type="ECO:0000256" key="10">
    <source>
        <dbReference type="ARBA" id="ARBA00022679"/>
    </source>
</evidence>
<dbReference type="PANTHER" id="PTHR46382:SF1">
    <property type="entry name" value="PHOSPHATIDATE CYTIDYLYLTRANSFERASE"/>
    <property type="match status" value="1"/>
</dbReference>
<comment type="similarity">
    <text evidence="5 18">Belongs to the CDS family.</text>
</comment>
<dbReference type="GO" id="GO:0005886">
    <property type="term" value="C:plasma membrane"/>
    <property type="evidence" value="ECO:0007669"/>
    <property type="project" value="UniProtKB-SubCell"/>
</dbReference>
<keyword evidence="14" id="KW-0443">Lipid metabolism</keyword>
<keyword evidence="13 19" id="KW-1133">Transmembrane helix</keyword>
<keyword evidence="21" id="KW-1185">Reference proteome</keyword>
<dbReference type="EC" id="2.7.7.41" evidence="6 18"/>
<evidence type="ECO:0000256" key="13">
    <source>
        <dbReference type="ARBA" id="ARBA00022989"/>
    </source>
</evidence>
<keyword evidence="11 18" id="KW-0812">Transmembrane</keyword>
<dbReference type="AlphaFoldDB" id="A0A096CSA6"/>
<keyword evidence="8" id="KW-1003">Cell membrane</keyword>
<evidence type="ECO:0000256" key="18">
    <source>
        <dbReference type="RuleBase" id="RU003938"/>
    </source>
</evidence>
<feature type="transmembrane region" description="Helical" evidence="19">
    <location>
        <begin position="185"/>
        <end position="204"/>
    </location>
</feature>
<protein>
    <recommendedName>
        <fullName evidence="7 18">Phosphatidate cytidylyltransferase</fullName>
        <ecNumber evidence="6 18">2.7.7.41</ecNumber>
    </recommendedName>
</protein>
<evidence type="ECO:0000256" key="5">
    <source>
        <dbReference type="ARBA" id="ARBA00010185"/>
    </source>
</evidence>
<evidence type="ECO:0000256" key="11">
    <source>
        <dbReference type="ARBA" id="ARBA00022692"/>
    </source>
</evidence>
<keyword evidence="17" id="KW-1208">Phospholipid metabolism</keyword>
<dbReference type="UniPathway" id="UPA00557">
    <property type="reaction ID" value="UER00614"/>
</dbReference>
<dbReference type="GO" id="GO:0016024">
    <property type="term" value="P:CDP-diacylglycerol biosynthetic process"/>
    <property type="evidence" value="ECO:0007669"/>
    <property type="project" value="UniProtKB-UniPathway"/>
</dbReference>
<dbReference type="Pfam" id="PF01148">
    <property type="entry name" value="CTP_transf_1"/>
    <property type="match status" value="1"/>
</dbReference>
<feature type="transmembrane region" description="Helical" evidence="19">
    <location>
        <begin position="106"/>
        <end position="125"/>
    </location>
</feature>
<keyword evidence="15 19" id="KW-0472">Membrane</keyword>
<evidence type="ECO:0000256" key="3">
    <source>
        <dbReference type="ARBA" id="ARBA00005119"/>
    </source>
</evidence>
<comment type="caution">
    <text evidence="20">The sequence shown here is derived from an EMBL/GenBank/DDBJ whole genome shotgun (WGS) entry which is preliminary data.</text>
</comment>
<feature type="transmembrane region" description="Helical" evidence="19">
    <location>
        <begin position="76"/>
        <end position="94"/>
    </location>
</feature>
<keyword evidence="16" id="KW-0594">Phospholipid biosynthesis</keyword>
<proteinExistence type="inferred from homology"/>
<organism evidence="20 21">
    <name type="scientific">Veillonella montpellierensis DNF00314</name>
    <dbReference type="NCBI Taxonomy" id="1401067"/>
    <lineage>
        <taxon>Bacteria</taxon>
        <taxon>Bacillati</taxon>
        <taxon>Bacillota</taxon>
        <taxon>Negativicutes</taxon>
        <taxon>Veillonellales</taxon>
        <taxon>Veillonellaceae</taxon>
        <taxon>Veillonella</taxon>
    </lineage>
</organism>
<reference evidence="20 21" key="1">
    <citation type="submission" date="2014-07" db="EMBL/GenBank/DDBJ databases">
        <authorList>
            <person name="McCorrison J."/>
            <person name="Sanka R."/>
            <person name="Torralba M."/>
            <person name="Gillis M."/>
            <person name="Haft D.H."/>
            <person name="Methe B."/>
            <person name="Sutton G."/>
            <person name="Nelson K.E."/>
        </authorList>
    </citation>
    <scope>NUCLEOTIDE SEQUENCE [LARGE SCALE GENOMIC DNA]</scope>
    <source>
        <strain evidence="20 21">DNF00314</strain>
    </source>
</reference>
<keyword evidence="10 18" id="KW-0808">Transferase</keyword>
<dbReference type="InterPro" id="IPR000374">
    <property type="entry name" value="PC_trans"/>
</dbReference>
<evidence type="ECO:0000256" key="12">
    <source>
        <dbReference type="ARBA" id="ARBA00022695"/>
    </source>
</evidence>
<dbReference type="GO" id="GO:0004605">
    <property type="term" value="F:phosphatidate cytidylyltransferase activity"/>
    <property type="evidence" value="ECO:0007669"/>
    <property type="project" value="UniProtKB-EC"/>
</dbReference>
<comment type="pathway">
    <text evidence="3 18">Phospholipid metabolism; CDP-diacylglycerol biosynthesis; CDP-diacylglycerol from sn-glycerol 3-phosphate: step 3/3.</text>
</comment>
<evidence type="ECO:0000256" key="15">
    <source>
        <dbReference type="ARBA" id="ARBA00023136"/>
    </source>
</evidence>
<evidence type="ECO:0000256" key="1">
    <source>
        <dbReference type="ARBA" id="ARBA00001698"/>
    </source>
</evidence>
<evidence type="ECO:0000256" key="14">
    <source>
        <dbReference type="ARBA" id="ARBA00023098"/>
    </source>
</evidence>
<feature type="transmembrane region" description="Helical" evidence="19">
    <location>
        <begin position="51"/>
        <end position="70"/>
    </location>
</feature>
<feature type="transmembrane region" description="Helical" evidence="19">
    <location>
        <begin position="210"/>
        <end position="228"/>
    </location>
</feature>
<comment type="pathway">
    <text evidence="4">Lipid metabolism.</text>
</comment>
<dbReference type="RefSeq" id="WP_038151161.1">
    <property type="nucleotide sequence ID" value="NZ_JRNT01000005.1"/>
</dbReference>
<evidence type="ECO:0000256" key="19">
    <source>
        <dbReference type="SAM" id="Phobius"/>
    </source>
</evidence>
<evidence type="ECO:0000256" key="8">
    <source>
        <dbReference type="ARBA" id="ARBA00022475"/>
    </source>
</evidence>
<comment type="subcellular location">
    <subcellularLocation>
        <location evidence="2">Cell membrane</location>
        <topology evidence="2">Multi-pass membrane protein</topology>
    </subcellularLocation>
</comment>
<evidence type="ECO:0000256" key="7">
    <source>
        <dbReference type="ARBA" id="ARBA00019373"/>
    </source>
</evidence>
<evidence type="ECO:0000256" key="16">
    <source>
        <dbReference type="ARBA" id="ARBA00023209"/>
    </source>
</evidence>